<keyword evidence="6 9" id="KW-0472">Membrane</keyword>
<feature type="transmembrane region" description="Helical" evidence="9">
    <location>
        <begin position="300"/>
        <end position="317"/>
    </location>
</feature>
<feature type="transmembrane region" description="Helical" evidence="9">
    <location>
        <begin position="438"/>
        <end position="456"/>
    </location>
</feature>
<keyword evidence="5 9" id="KW-1133">Transmembrane helix</keyword>
<protein>
    <recommendedName>
        <fullName evidence="10">Major facilitator superfamily (MFS) profile domain-containing protein</fullName>
    </recommendedName>
</protein>
<dbReference type="PROSITE" id="PS50850">
    <property type="entry name" value="MFS"/>
    <property type="match status" value="1"/>
</dbReference>
<dbReference type="InterPro" id="IPR036259">
    <property type="entry name" value="MFS_trans_sf"/>
</dbReference>
<dbReference type="NCBIfam" id="TIGR00879">
    <property type="entry name" value="SP"/>
    <property type="match status" value="1"/>
</dbReference>
<feature type="transmembrane region" description="Helical" evidence="9">
    <location>
        <begin position="407"/>
        <end position="426"/>
    </location>
</feature>
<dbReference type="Pfam" id="PF00083">
    <property type="entry name" value="Sugar_tr"/>
    <property type="match status" value="1"/>
</dbReference>
<evidence type="ECO:0000313" key="11">
    <source>
        <dbReference type="EMBL" id="KEY73775.1"/>
    </source>
</evidence>
<evidence type="ECO:0000256" key="2">
    <source>
        <dbReference type="ARBA" id="ARBA00010992"/>
    </source>
</evidence>
<keyword evidence="7" id="KW-0325">Glycoprotein</keyword>
<feature type="transmembrane region" description="Helical" evidence="9">
    <location>
        <begin position="369"/>
        <end position="395"/>
    </location>
</feature>
<keyword evidence="3 8" id="KW-0813">Transport</keyword>
<dbReference type="GO" id="GO:0016020">
    <property type="term" value="C:membrane"/>
    <property type="evidence" value="ECO:0007669"/>
    <property type="project" value="UniProtKB-SubCell"/>
</dbReference>
<dbReference type="PANTHER" id="PTHR48022">
    <property type="entry name" value="PLASTIDIC GLUCOSE TRANSPORTER 4"/>
    <property type="match status" value="1"/>
</dbReference>
<evidence type="ECO:0000256" key="7">
    <source>
        <dbReference type="ARBA" id="ARBA00023180"/>
    </source>
</evidence>
<name>A0A084B896_STACB</name>
<reference evidence="11 12" key="1">
    <citation type="journal article" date="2014" name="BMC Genomics">
        <title>Comparative genome sequencing reveals chemotype-specific gene clusters in the toxigenic black mold Stachybotrys.</title>
        <authorList>
            <person name="Semeiks J."/>
            <person name="Borek D."/>
            <person name="Otwinowski Z."/>
            <person name="Grishin N.V."/>
        </authorList>
    </citation>
    <scope>NUCLEOTIDE SEQUENCE [LARGE SCALE GENOMIC DNA]</scope>
    <source>
        <strain evidence="12">CBS 109288 / IBT 7711</strain>
    </source>
</reference>
<dbReference type="PROSITE" id="PS00216">
    <property type="entry name" value="SUGAR_TRANSPORT_1"/>
    <property type="match status" value="1"/>
</dbReference>
<evidence type="ECO:0000256" key="6">
    <source>
        <dbReference type="ARBA" id="ARBA00023136"/>
    </source>
</evidence>
<dbReference type="PANTHER" id="PTHR48022:SF54">
    <property type="entry name" value="GLUCOSE TRANSPORTER, PUTATIVE (AFU_ORTHOLOGUE AFUA_8G00890)-RELATED"/>
    <property type="match status" value="1"/>
</dbReference>
<dbReference type="InterPro" id="IPR003663">
    <property type="entry name" value="Sugar/inositol_transpt"/>
</dbReference>
<dbReference type="InterPro" id="IPR020846">
    <property type="entry name" value="MFS_dom"/>
</dbReference>
<comment type="subcellular location">
    <subcellularLocation>
        <location evidence="1">Membrane</location>
        <topology evidence="1">Multi-pass membrane protein</topology>
    </subcellularLocation>
</comment>
<evidence type="ECO:0000313" key="12">
    <source>
        <dbReference type="Proteomes" id="UP000028045"/>
    </source>
</evidence>
<dbReference type="OrthoDB" id="4142200at2759"/>
<keyword evidence="4 9" id="KW-0812">Transmembrane</keyword>
<dbReference type="FunFam" id="1.20.1250.20:FF:000026">
    <property type="entry name" value="MFS quinate transporter QutD"/>
    <property type="match status" value="1"/>
</dbReference>
<feature type="transmembrane region" description="Helical" evidence="9">
    <location>
        <begin position="53"/>
        <end position="72"/>
    </location>
</feature>
<evidence type="ECO:0000256" key="3">
    <source>
        <dbReference type="ARBA" id="ARBA00022448"/>
    </source>
</evidence>
<dbReference type="PRINTS" id="PR00171">
    <property type="entry name" value="SUGRTRNSPORT"/>
</dbReference>
<dbReference type="Gene3D" id="1.20.1250.20">
    <property type="entry name" value="MFS general substrate transporter like domains"/>
    <property type="match status" value="1"/>
</dbReference>
<evidence type="ECO:0000256" key="4">
    <source>
        <dbReference type="ARBA" id="ARBA00022692"/>
    </source>
</evidence>
<dbReference type="PROSITE" id="PS00217">
    <property type="entry name" value="SUGAR_TRANSPORT_2"/>
    <property type="match status" value="1"/>
</dbReference>
<feature type="transmembrane region" description="Helical" evidence="9">
    <location>
        <begin position="144"/>
        <end position="164"/>
    </location>
</feature>
<organism evidence="11 12">
    <name type="scientific">Stachybotrys chartarum (strain CBS 109288 / IBT 7711)</name>
    <name type="common">Toxic black mold</name>
    <name type="synonym">Stilbospora chartarum</name>
    <dbReference type="NCBI Taxonomy" id="1280523"/>
    <lineage>
        <taxon>Eukaryota</taxon>
        <taxon>Fungi</taxon>
        <taxon>Dikarya</taxon>
        <taxon>Ascomycota</taxon>
        <taxon>Pezizomycotina</taxon>
        <taxon>Sordariomycetes</taxon>
        <taxon>Hypocreomycetidae</taxon>
        <taxon>Hypocreales</taxon>
        <taxon>Stachybotryaceae</taxon>
        <taxon>Stachybotrys</taxon>
    </lineage>
</organism>
<feature type="transmembrane region" description="Helical" evidence="9">
    <location>
        <begin position="7"/>
        <end position="33"/>
    </location>
</feature>
<comment type="similarity">
    <text evidence="2 8">Belongs to the major facilitator superfamily. Sugar transporter (TC 2.A.1.1) family.</text>
</comment>
<dbReference type="InterPro" id="IPR005828">
    <property type="entry name" value="MFS_sugar_transport-like"/>
</dbReference>
<evidence type="ECO:0000256" key="8">
    <source>
        <dbReference type="RuleBase" id="RU003346"/>
    </source>
</evidence>
<dbReference type="EMBL" id="KL647752">
    <property type="protein sequence ID" value="KEY73775.1"/>
    <property type="molecule type" value="Genomic_DNA"/>
</dbReference>
<feature type="transmembrane region" description="Helical" evidence="9">
    <location>
        <begin position="170"/>
        <end position="191"/>
    </location>
</feature>
<evidence type="ECO:0000256" key="1">
    <source>
        <dbReference type="ARBA" id="ARBA00004141"/>
    </source>
</evidence>
<evidence type="ECO:0000256" key="5">
    <source>
        <dbReference type="ARBA" id="ARBA00022989"/>
    </source>
</evidence>
<feature type="transmembrane region" description="Helical" evidence="9">
    <location>
        <begin position="79"/>
        <end position="97"/>
    </location>
</feature>
<dbReference type="AlphaFoldDB" id="A0A084B896"/>
<dbReference type="InterPro" id="IPR005829">
    <property type="entry name" value="Sugar_transporter_CS"/>
</dbReference>
<feature type="transmembrane region" description="Helical" evidence="9">
    <location>
        <begin position="276"/>
        <end position="294"/>
    </location>
</feature>
<feature type="transmembrane region" description="Helical" evidence="9">
    <location>
        <begin position="109"/>
        <end position="132"/>
    </location>
</feature>
<dbReference type="InterPro" id="IPR050360">
    <property type="entry name" value="MFS_Sugar_Transporters"/>
</dbReference>
<dbReference type="GO" id="GO:0005351">
    <property type="term" value="F:carbohydrate:proton symporter activity"/>
    <property type="evidence" value="ECO:0007669"/>
    <property type="project" value="TreeGrafter"/>
</dbReference>
<proteinExistence type="inferred from homology"/>
<sequence length="516" mass="56143">MAYKIWNIYVLAAFGTIGGALFGFDISSMSAWVGSDQYLDYFDSPDSVAQGGITASMSGGSLVGALLAGWISDKLGRRGALMIAAIVFIVGSVLQCSSQNVGHLVAGRVVSGFAIGITSSQVIVYLAELAPASKRGRIVGIQQWAIEWGILIMYLVSYGCSVGIEGPAAFRIAWGIQAVPAAVLLVAVYFFPESPRWLASNDRWEEVHHVLANLHAKGDVNAPVVLAELEEVKEAARIAALSKDIGYRGLFGPKVWKNTIVGVSVQIWQQLLGGNVMLYYLVYLLNMAGMTGNVALTSSIIQYVIFLVTTGGILPFIDRLSRRWLLIGGAIICCILHFATGAIMATRGYPVDEIDGNDILRWQVEGPPATAIVALAYIFVGVYGLTWAPVAWIYAGEVFPLRYRAKGVGLAAAGNWSFNLALAYFVPPAFTNITWQTYMIFGTFCFVMIFHIFFFYPETAGYTLEEIEQRFDEGMSAWRRAEGTADFDKKVANIEGRGHAGHVEDERATMAADDKV</sequence>
<dbReference type="HOGENOM" id="CLU_001265_30_12_1"/>
<evidence type="ECO:0000259" key="10">
    <source>
        <dbReference type="PROSITE" id="PS50850"/>
    </source>
</evidence>
<evidence type="ECO:0000256" key="9">
    <source>
        <dbReference type="SAM" id="Phobius"/>
    </source>
</evidence>
<dbReference type="SUPFAM" id="SSF103473">
    <property type="entry name" value="MFS general substrate transporter"/>
    <property type="match status" value="1"/>
</dbReference>
<dbReference type="CDD" id="cd17356">
    <property type="entry name" value="MFS_HXT"/>
    <property type="match status" value="1"/>
</dbReference>
<keyword evidence="12" id="KW-1185">Reference proteome</keyword>
<gene>
    <name evidence="11" type="ORF">S7711_03083</name>
</gene>
<feature type="domain" description="Major facilitator superfamily (MFS) profile" evidence="10">
    <location>
        <begin position="11"/>
        <end position="460"/>
    </location>
</feature>
<dbReference type="Proteomes" id="UP000028045">
    <property type="component" value="Unassembled WGS sequence"/>
</dbReference>
<accession>A0A084B896</accession>
<feature type="transmembrane region" description="Helical" evidence="9">
    <location>
        <begin position="324"/>
        <end position="349"/>
    </location>
</feature>